<dbReference type="CDD" id="cd00067">
    <property type="entry name" value="GAL4"/>
    <property type="match status" value="1"/>
</dbReference>
<dbReference type="Gene3D" id="4.10.240.10">
    <property type="entry name" value="Zn(2)-C6 fungal-type DNA-binding domain"/>
    <property type="match status" value="1"/>
</dbReference>
<dbReference type="InterPro" id="IPR002925">
    <property type="entry name" value="Dienelactn_hydro"/>
</dbReference>
<evidence type="ECO:0000313" key="6">
    <source>
        <dbReference type="EMBL" id="SPO01808.1"/>
    </source>
</evidence>
<feature type="region of interest" description="Disordered" evidence="4">
    <location>
        <begin position="625"/>
        <end position="661"/>
    </location>
</feature>
<dbReference type="GO" id="GO:0000981">
    <property type="term" value="F:DNA-binding transcription factor activity, RNA polymerase II-specific"/>
    <property type="evidence" value="ECO:0007669"/>
    <property type="project" value="InterPro"/>
</dbReference>
<dbReference type="PROSITE" id="PS50048">
    <property type="entry name" value="ZN2_CY6_FUNGAL_2"/>
    <property type="match status" value="1"/>
</dbReference>
<organism evidence="6 7">
    <name type="scientific">Cephalotrichum gorgonifer</name>
    <dbReference type="NCBI Taxonomy" id="2041049"/>
    <lineage>
        <taxon>Eukaryota</taxon>
        <taxon>Fungi</taxon>
        <taxon>Dikarya</taxon>
        <taxon>Ascomycota</taxon>
        <taxon>Pezizomycotina</taxon>
        <taxon>Sordariomycetes</taxon>
        <taxon>Hypocreomycetidae</taxon>
        <taxon>Microascales</taxon>
        <taxon>Microascaceae</taxon>
        <taxon>Cephalotrichum</taxon>
    </lineage>
</organism>
<feature type="compositionally biased region" description="Acidic residues" evidence="4">
    <location>
        <begin position="397"/>
        <end position="406"/>
    </location>
</feature>
<dbReference type="InterPro" id="IPR029058">
    <property type="entry name" value="AB_hydrolase_fold"/>
</dbReference>
<dbReference type="EMBL" id="ONZQ02000005">
    <property type="protein sequence ID" value="SPO01808.1"/>
    <property type="molecule type" value="Genomic_DNA"/>
</dbReference>
<dbReference type="CDD" id="cd12148">
    <property type="entry name" value="fungal_TF_MHR"/>
    <property type="match status" value="1"/>
</dbReference>
<comment type="caution">
    <text evidence="6">The sequence shown here is derived from an EMBL/GenBank/DDBJ whole genome shotgun (WGS) entry which is preliminary data.</text>
</comment>
<keyword evidence="3" id="KW-0539">Nucleus</keyword>
<dbReference type="GO" id="GO:0003677">
    <property type="term" value="F:DNA binding"/>
    <property type="evidence" value="ECO:0007669"/>
    <property type="project" value="InterPro"/>
</dbReference>
<dbReference type="GO" id="GO:0005634">
    <property type="term" value="C:nucleus"/>
    <property type="evidence" value="ECO:0007669"/>
    <property type="project" value="UniProtKB-SubCell"/>
</dbReference>
<dbReference type="Pfam" id="PF04082">
    <property type="entry name" value="Fungal_trans"/>
    <property type="match status" value="1"/>
</dbReference>
<dbReference type="InterPro" id="IPR001138">
    <property type="entry name" value="Zn2Cys6_DnaBD"/>
</dbReference>
<dbReference type="InterPro" id="IPR036864">
    <property type="entry name" value="Zn2-C6_fun-type_DNA-bd_sf"/>
</dbReference>
<dbReference type="InterPro" id="IPR007219">
    <property type="entry name" value="XnlR_reg_dom"/>
</dbReference>
<reference evidence="6" key="1">
    <citation type="submission" date="2018-03" db="EMBL/GenBank/DDBJ databases">
        <authorList>
            <person name="Guldener U."/>
        </authorList>
    </citation>
    <scope>NUCLEOTIDE SEQUENCE</scope>
</reference>
<dbReference type="SUPFAM" id="SSF53474">
    <property type="entry name" value="alpha/beta-Hydrolases"/>
    <property type="match status" value="1"/>
</dbReference>
<dbReference type="Proteomes" id="UP001187682">
    <property type="component" value="Unassembled WGS sequence"/>
</dbReference>
<dbReference type="GO" id="GO:0008270">
    <property type="term" value="F:zinc ion binding"/>
    <property type="evidence" value="ECO:0007669"/>
    <property type="project" value="InterPro"/>
</dbReference>
<feature type="compositionally biased region" description="Low complexity" evidence="4">
    <location>
        <begin position="98"/>
        <end position="109"/>
    </location>
</feature>
<dbReference type="InterPro" id="IPR050613">
    <property type="entry name" value="Sec_Metabolite_Reg"/>
</dbReference>
<proteinExistence type="predicted"/>
<dbReference type="AlphaFoldDB" id="A0AAE8MYL8"/>
<dbReference type="GO" id="GO:0006351">
    <property type="term" value="P:DNA-templated transcription"/>
    <property type="evidence" value="ECO:0007669"/>
    <property type="project" value="InterPro"/>
</dbReference>
<dbReference type="PANTHER" id="PTHR31001:SF49">
    <property type="entry name" value="ZN(II)2CYS6 TRANSCRIPTION FACTOR (EUROFUNG)"/>
    <property type="match status" value="1"/>
</dbReference>
<sequence length="890" mass="99941">MPGTPPLTSVFRLYRTGDVDKVAKRNRRPVSCHTCRARKLKCDRKQPCRSCIDRGNGETCAFDASCAVKPRQEIELRLQQLEQTVREIPTNTTLLDVTRTSTSNSTPSRGGATASDFDVSPAASTVAPLAGTATAYCGATHWVASLDHIYEVRHALHSEKSPEMTPPTSQTPQSVLCSASLLQTGRAPPSHAITIEEVTRSFPSRDDTDKLLSIYFRSKFTAVPFIHVNQFQREYAAFWADPASTSFLWISILFSIIHIASIIAKFKGYEHMMSLPLRDPSFYIEKAEQCLVAGQYLLDGEYAVEALLIHAMGRNTASKDTNHVLWTVFGLVTRLAQRAGYHRDPNYLPRHISPFKAEMRRRVWFYVQAYDVLLSFQQGMPTTIHEAATDTDHPGNYEDDDFDEETLEMPPPRPLTDATPMLYCCNKSKLCRLLRKVVHHALSTQRPLYSNTLVLNEEIQQWKKDLPPCLRVRPIRTTSFSDNNYTIMHRTMLELAYRKTLCVLHRPYLTYGKDNREYDVSRAICVESALRMLDLHAEFDREIKPGGRLYEDQHMESSLALHDFMTAAMVICLDLNESRGDPLDREKKLDVLRAARDIWDTRAETSRDARRASIVLSAMLQRLTRQTPPATPARELPVEAPDQSGCEADKGSPGFQWNGTPAGHESSLANIPTYVTGTNASTAILIIHDLFGWTFPNLRLLADAYAAEVNATVYLPDFLGGETMPIELMLENRWAEIDMAGILERNSRQIREPEIFAFARALREKHAKVAAVGFCYGGWGVFRLAAREHEPPLVDCVVAGHPSRLTEADIDGAGVPIQILAPERDHVYTAELKAYTFQKLQAGGVVFDYQHFPGVGHGCLVRGDEKDPAGKKAMVRGKNAAVSWMKQHLH</sequence>
<dbReference type="Gene3D" id="3.40.50.1820">
    <property type="entry name" value="alpha/beta hydrolase"/>
    <property type="match status" value="1"/>
</dbReference>
<protein>
    <recommendedName>
        <fullName evidence="5">Zn(2)-C6 fungal-type domain-containing protein</fullName>
    </recommendedName>
</protein>
<keyword evidence="7" id="KW-1185">Reference proteome</keyword>
<keyword evidence="2" id="KW-0479">Metal-binding</keyword>
<evidence type="ECO:0000256" key="1">
    <source>
        <dbReference type="ARBA" id="ARBA00004123"/>
    </source>
</evidence>
<evidence type="ECO:0000256" key="3">
    <source>
        <dbReference type="ARBA" id="ARBA00023242"/>
    </source>
</evidence>
<dbReference type="SMART" id="SM00906">
    <property type="entry name" value="Fungal_trans"/>
    <property type="match status" value="1"/>
</dbReference>
<dbReference type="Pfam" id="PF01738">
    <property type="entry name" value="DLH"/>
    <property type="match status" value="1"/>
</dbReference>
<dbReference type="Pfam" id="PF00172">
    <property type="entry name" value="Zn_clus"/>
    <property type="match status" value="1"/>
</dbReference>
<evidence type="ECO:0000256" key="2">
    <source>
        <dbReference type="ARBA" id="ARBA00022723"/>
    </source>
</evidence>
<name>A0AAE8MYL8_9PEZI</name>
<dbReference type="SUPFAM" id="SSF57701">
    <property type="entry name" value="Zn2/Cys6 DNA-binding domain"/>
    <property type="match status" value="1"/>
</dbReference>
<dbReference type="GO" id="GO:0016787">
    <property type="term" value="F:hydrolase activity"/>
    <property type="evidence" value="ECO:0007669"/>
    <property type="project" value="InterPro"/>
</dbReference>
<dbReference type="PANTHER" id="PTHR31001">
    <property type="entry name" value="UNCHARACTERIZED TRANSCRIPTIONAL REGULATORY PROTEIN"/>
    <property type="match status" value="1"/>
</dbReference>
<evidence type="ECO:0000256" key="4">
    <source>
        <dbReference type="SAM" id="MobiDB-lite"/>
    </source>
</evidence>
<dbReference type="PROSITE" id="PS00463">
    <property type="entry name" value="ZN2_CY6_FUNGAL_1"/>
    <property type="match status" value="1"/>
</dbReference>
<evidence type="ECO:0000313" key="7">
    <source>
        <dbReference type="Proteomes" id="UP001187682"/>
    </source>
</evidence>
<accession>A0AAE8MYL8</accession>
<comment type="subcellular location">
    <subcellularLocation>
        <location evidence="1">Nucleus</location>
    </subcellularLocation>
</comment>
<feature type="compositionally biased region" description="Basic and acidic residues" evidence="4">
    <location>
        <begin position="387"/>
        <end position="396"/>
    </location>
</feature>
<gene>
    <name evidence="6" type="ORF">DNG_04481</name>
</gene>
<evidence type="ECO:0000259" key="5">
    <source>
        <dbReference type="PROSITE" id="PS50048"/>
    </source>
</evidence>
<feature type="domain" description="Zn(2)-C6 fungal-type" evidence="5">
    <location>
        <begin position="31"/>
        <end position="62"/>
    </location>
</feature>
<feature type="region of interest" description="Disordered" evidence="4">
    <location>
        <begin position="98"/>
        <end position="118"/>
    </location>
</feature>
<feature type="region of interest" description="Disordered" evidence="4">
    <location>
        <begin position="387"/>
        <end position="406"/>
    </location>
</feature>